<name>M3CFW2_SPHMS</name>
<dbReference type="AlphaFoldDB" id="M3CFW2"/>
<feature type="chain" id="PRO_5004031834" evidence="2">
    <location>
        <begin position="18"/>
        <end position="206"/>
    </location>
</feature>
<dbReference type="Proteomes" id="UP000016931">
    <property type="component" value="Unassembled WGS sequence"/>
</dbReference>
<dbReference type="EMBL" id="KB456264">
    <property type="protein sequence ID" value="EMF12698.1"/>
    <property type="molecule type" value="Genomic_DNA"/>
</dbReference>
<organism evidence="3 4">
    <name type="scientific">Sphaerulina musiva (strain SO2202)</name>
    <name type="common">Poplar stem canker fungus</name>
    <name type="synonym">Septoria musiva</name>
    <dbReference type="NCBI Taxonomy" id="692275"/>
    <lineage>
        <taxon>Eukaryota</taxon>
        <taxon>Fungi</taxon>
        <taxon>Dikarya</taxon>
        <taxon>Ascomycota</taxon>
        <taxon>Pezizomycotina</taxon>
        <taxon>Dothideomycetes</taxon>
        <taxon>Dothideomycetidae</taxon>
        <taxon>Mycosphaerellales</taxon>
        <taxon>Mycosphaerellaceae</taxon>
        <taxon>Sphaerulina</taxon>
    </lineage>
</organism>
<accession>M3CFW2</accession>
<evidence type="ECO:0000313" key="3">
    <source>
        <dbReference type="EMBL" id="EMF12698.1"/>
    </source>
</evidence>
<dbReference type="STRING" id="692275.M3CFW2"/>
<dbReference type="OrthoDB" id="3650590at2759"/>
<gene>
    <name evidence="3" type="ORF">SEPMUDRAFT_108175</name>
</gene>
<keyword evidence="4" id="KW-1185">Reference proteome</keyword>
<keyword evidence="2" id="KW-0732">Signal</keyword>
<dbReference type="GeneID" id="27897860"/>
<feature type="region of interest" description="Disordered" evidence="1">
    <location>
        <begin position="23"/>
        <end position="82"/>
    </location>
</feature>
<evidence type="ECO:0000313" key="4">
    <source>
        <dbReference type="Proteomes" id="UP000016931"/>
    </source>
</evidence>
<dbReference type="HOGENOM" id="CLU_1332674_0_0_1"/>
<sequence>MQFITFATALFASAALATPVDPPGGPNYNANSNVVPPPGGPKYNPNSNVVPPPGGPSYKPKTDLVPPPGPPKYKPASDLVPPPGGPVIPDNTHFYPPPDFVPYPYPGVTPGHGGDANGPYFGSCSCAVFGQQSDLVGEGACKTLAQDWPNLWWNGQGCVDSLQAGIEKNGFGEACKAFAKPLLDWPFSLLGFPDLDSCVQAVCTPY</sequence>
<evidence type="ECO:0000256" key="1">
    <source>
        <dbReference type="SAM" id="MobiDB-lite"/>
    </source>
</evidence>
<dbReference type="RefSeq" id="XP_016760819.1">
    <property type="nucleotide sequence ID" value="XM_016900723.1"/>
</dbReference>
<reference evidence="3 4" key="1">
    <citation type="journal article" date="2012" name="PLoS Pathog.">
        <title>Diverse lifestyles and strategies of plant pathogenesis encoded in the genomes of eighteen Dothideomycetes fungi.</title>
        <authorList>
            <person name="Ohm R.A."/>
            <person name="Feau N."/>
            <person name="Henrissat B."/>
            <person name="Schoch C.L."/>
            <person name="Horwitz B.A."/>
            <person name="Barry K.W."/>
            <person name="Condon B.J."/>
            <person name="Copeland A.C."/>
            <person name="Dhillon B."/>
            <person name="Glaser F."/>
            <person name="Hesse C.N."/>
            <person name="Kosti I."/>
            <person name="LaButti K."/>
            <person name="Lindquist E.A."/>
            <person name="Lucas S."/>
            <person name="Salamov A.A."/>
            <person name="Bradshaw R.E."/>
            <person name="Ciuffetti L."/>
            <person name="Hamelin R.C."/>
            <person name="Kema G.H.J."/>
            <person name="Lawrence C."/>
            <person name="Scott J.A."/>
            <person name="Spatafora J.W."/>
            <person name="Turgeon B.G."/>
            <person name="de Wit P.J.G.M."/>
            <person name="Zhong S."/>
            <person name="Goodwin S.B."/>
            <person name="Grigoriev I.V."/>
        </authorList>
    </citation>
    <scope>NUCLEOTIDE SEQUENCE [LARGE SCALE GENOMIC DNA]</scope>
    <source>
        <strain evidence="3 4">SO2202</strain>
    </source>
</reference>
<evidence type="ECO:0000256" key="2">
    <source>
        <dbReference type="SAM" id="SignalP"/>
    </source>
</evidence>
<proteinExistence type="predicted"/>
<protein>
    <submittedName>
        <fullName evidence="3">Uncharacterized protein</fullName>
    </submittedName>
</protein>
<feature type="signal peptide" evidence="2">
    <location>
        <begin position="1"/>
        <end position="17"/>
    </location>
</feature>